<dbReference type="PANTHER" id="PTHR15504:SF0">
    <property type="entry name" value="CILIA- AND FLAGELLA-ASSOCIATED PROTEIN 45"/>
    <property type="match status" value="1"/>
</dbReference>
<comment type="caution">
    <text evidence="11">The sequence shown here is derived from an EMBL/GenBank/DDBJ whole genome shotgun (WGS) entry which is preliminary data.</text>
</comment>
<evidence type="ECO:0000259" key="10">
    <source>
        <dbReference type="Pfam" id="PF13868"/>
    </source>
</evidence>
<keyword evidence="5" id="KW-0966">Cell projection</keyword>
<organism evidence="11 12">
    <name type="scientific">Coccomyxa viridis</name>
    <dbReference type="NCBI Taxonomy" id="1274662"/>
    <lineage>
        <taxon>Eukaryota</taxon>
        <taxon>Viridiplantae</taxon>
        <taxon>Chlorophyta</taxon>
        <taxon>core chlorophytes</taxon>
        <taxon>Trebouxiophyceae</taxon>
        <taxon>Trebouxiophyceae incertae sedis</taxon>
        <taxon>Coccomyxaceae</taxon>
        <taxon>Coccomyxa</taxon>
    </lineage>
</organism>
<feature type="coiled-coil region" evidence="8">
    <location>
        <begin position="193"/>
        <end position="256"/>
    </location>
</feature>
<comment type="subcellular location">
    <subcellularLocation>
        <location evidence="1">Cell projection</location>
        <location evidence="1">Cilium</location>
        <location evidence="1">Flagellum</location>
    </subcellularLocation>
</comment>
<proteinExistence type="inferred from homology"/>
<feature type="domain" description="Trichohyalin-plectin-homology" evidence="10">
    <location>
        <begin position="120"/>
        <end position="466"/>
    </location>
</feature>
<sequence length="482" mass="53153">MSPTKKSSFSKQHKQDSLGSRSPPGAVHRVLRELAPNHLTIKQSDLARMREPVLTPEQAAAARRAAALEHERSHAAAEQRRAAMLQMERERSGEGQLTEEETAQAAADAVVRDAAALKRLEQSDEAKRMNQMVLRSQCMAIREQQMLEKRALKDREAASSREADMSMERERQRAVLATQAREAHEADVRKQGAAMLAEQLAEHELQKMLEEERLEAEKERIVMDAQRAKQEEAAAAQRKKEAAAALMRSVAAANAELLERKKADAAQQAAEDRRIAAYLAGKAARDQAFAEEKARQAHERELEVARLRAAQEKILDRRSEMDELRACRAQAEADRQWQAKEQAGAARKAAVQADLNEARARQAADRAAAAAAAAEAARRDAAAQSAFAQHALAAQECQAKEAEEAKHRHAMELRRQIEAGEARTAQKRAAARSEGAAARAAEGARQALVEALRQRKLKELEAAGVPSKYCAELATKAFVNVR</sequence>
<reference evidence="11 12" key="1">
    <citation type="submission" date="2024-06" db="EMBL/GenBank/DDBJ databases">
        <authorList>
            <person name="Kraege A."/>
            <person name="Thomma B."/>
        </authorList>
    </citation>
    <scope>NUCLEOTIDE SEQUENCE [LARGE SCALE GENOMIC DNA]</scope>
</reference>
<evidence type="ECO:0000313" key="11">
    <source>
        <dbReference type="EMBL" id="CAL5230041.1"/>
    </source>
</evidence>
<dbReference type="InterPro" id="IPR033253">
    <property type="entry name" value="CFAP45"/>
</dbReference>
<feature type="compositionally biased region" description="Basic and acidic residues" evidence="9">
    <location>
        <begin position="67"/>
        <end position="93"/>
    </location>
</feature>
<gene>
    <name evidence="11" type="primary">g13486</name>
    <name evidence="11" type="ORF">VP750_LOCUS11947</name>
</gene>
<evidence type="ECO:0000256" key="5">
    <source>
        <dbReference type="ARBA" id="ARBA00023273"/>
    </source>
</evidence>
<dbReference type="EMBL" id="CAXHTA020000021">
    <property type="protein sequence ID" value="CAL5230041.1"/>
    <property type="molecule type" value="Genomic_DNA"/>
</dbReference>
<name>A0ABP1GCW1_9CHLO</name>
<keyword evidence="4" id="KW-0969">Cilium</keyword>
<feature type="region of interest" description="Disordered" evidence="9">
    <location>
        <begin position="1"/>
        <end position="27"/>
    </location>
</feature>
<comment type="similarity">
    <text evidence="6">Belongs to the CFAP45 family.</text>
</comment>
<evidence type="ECO:0000256" key="8">
    <source>
        <dbReference type="SAM" id="Coils"/>
    </source>
</evidence>
<evidence type="ECO:0000256" key="6">
    <source>
        <dbReference type="ARBA" id="ARBA00034116"/>
    </source>
</evidence>
<evidence type="ECO:0000256" key="7">
    <source>
        <dbReference type="ARBA" id="ARBA00034142"/>
    </source>
</evidence>
<keyword evidence="12" id="KW-1185">Reference proteome</keyword>
<evidence type="ECO:0000256" key="3">
    <source>
        <dbReference type="ARBA" id="ARBA00023054"/>
    </source>
</evidence>
<evidence type="ECO:0000256" key="2">
    <source>
        <dbReference type="ARBA" id="ARBA00022846"/>
    </source>
</evidence>
<dbReference type="InterPro" id="IPR043597">
    <property type="entry name" value="TPH_dom"/>
</dbReference>
<evidence type="ECO:0000256" key="9">
    <source>
        <dbReference type="SAM" id="MobiDB-lite"/>
    </source>
</evidence>
<feature type="compositionally biased region" description="Polar residues" evidence="9">
    <location>
        <begin position="1"/>
        <end position="10"/>
    </location>
</feature>
<feature type="region of interest" description="Disordered" evidence="9">
    <location>
        <begin position="67"/>
        <end position="100"/>
    </location>
</feature>
<protein>
    <recommendedName>
        <fullName evidence="7">Cilia- and flagella-associated protein 45</fullName>
    </recommendedName>
</protein>
<evidence type="ECO:0000313" key="12">
    <source>
        <dbReference type="Proteomes" id="UP001497392"/>
    </source>
</evidence>
<keyword evidence="3 8" id="KW-0175">Coiled coil</keyword>
<accession>A0ABP1GCW1</accession>
<dbReference type="Pfam" id="PF13868">
    <property type="entry name" value="TPH"/>
    <property type="match status" value="1"/>
</dbReference>
<dbReference type="Proteomes" id="UP001497392">
    <property type="component" value="Unassembled WGS sequence"/>
</dbReference>
<keyword evidence="2" id="KW-0282">Flagellum</keyword>
<evidence type="ECO:0000256" key="4">
    <source>
        <dbReference type="ARBA" id="ARBA00023069"/>
    </source>
</evidence>
<dbReference type="PANTHER" id="PTHR15504">
    <property type="entry name" value="NASOPHARYNGEAL EPITHELIUM SPECIFIC PROTEIN 1"/>
    <property type="match status" value="1"/>
</dbReference>
<evidence type="ECO:0000256" key="1">
    <source>
        <dbReference type="ARBA" id="ARBA00004230"/>
    </source>
</evidence>